<dbReference type="InterPro" id="IPR027684">
    <property type="entry name" value="TBCC"/>
</dbReference>
<evidence type="ECO:0000313" key="8">
    <source>
        <dbReference type="EMBL" id="CAE0614071.1"/>
    </source>
</evidence>
<sequence>MDEIEALDEFASQSYYFLPSFDARSCTEATKARRDKLAAIRARLFPPKKFRFTRPPRSKTTNVADVERDGSTDVACTRNASEDAACTLARGPGVYSRRNEWIVCDAEDVAGTCDYSLSQLEDCTVYLLGTCSTLHVSHVRRCRICCVPVSSSILVDDAEGCTFTLAARQCRIHRAQDCDVYLCTCSQPVVEHCRSVRFGPYNFELEDVDAKLRAQGLDRRSRHWQHVQDFDWVRTTPSPNWCVIPPGERIHVHLSRASEDRTCVAAHV</sequence>
<dbReference type="GO" id="GO:0015631">
    <property type="term" value="F:tubulin binding"/>
    <property type="evidence" value="ECO:0007669"/>
    <property type="project" value="InterPro"/>
</dbReference>
<dbReference type="InterPro" id="IPR038397">
    <property type="entry name" value="TBCC_N_sf"/>
</dbReference>
<feature type="domain" description="C-CAP/cofactor C-like" evidence="7">
    <location>
        <begin position="92"/>
        <end position="232"/>
    </location>
</feature>
<accession>A0A7S3UHK8</accession>
<comment type="subunit">
    <text evidence="6">Supercomplex made of cofactors A to E. Cofactors A and D function by capturing and stabilizing tubulin in a quasi-native conformation. Cofactor E binds to the cofactor D-tubulin complex; interaction with cofactor C then causes the release of tubulin polypeptides that are committed to the native state.</text>
</comment>
<dbReference type="InterPro" id="IPR016098">
    <property type="entry name" value="CAP/MinC_C"/>
</dbReference>
<dbReference type="GO" id="GO:0007023">
    <property type="term" value="P:post-chaperonin tubulin folding pathway"/>
    <property type="evidence" value="ECO:0007669"/>
    <property type="project" value="InterPro"/>
</dbReference>
<dbReference type="InterPro" id="IPR017901">
    <property type="entry name" value="C-CAP_CF_C-like"/>
</dbReference>
<gene>
    <name evidence="8" type="ORF">PSAL00342_LOCUS7972</name>
</gene>
<dbReference type="PANTHER" id="PTHR15139:SF0">
    <property type="entry name" value="TUBULIN-SPECIFIC CHAPERONE C"/>
    <property type="match status" value="1"/>
</dbReference>
<dbReference type="PROSITE" id="PS51329">
    <property type="entry name" value="C_CAP_COFACTOR_C"/>
    <property type="match status" value="1"/>
</dbReference>
<evidence type="ECO:0000256" key="6">
    <source>
        <dbReference type="ARBA" id="ARBA00026055"/>
    </source>
</evidence>
<dbReference type="GO" id="GO:0007021">
    <property type="term" value="P:tubulin complex assembly"/>
    <property type="evidence" value="ECO:0007669"/>
    <property type="project" value="TreeGrafter"/>
</dbReference>
<dbReference type="GO" id="GO:0005737">
    <property type="term" value="C:cytoplasm"/>
    <property type="evidence" value="ECO:0007669"/>
    <property type="project" value="UniProtKB-SubCell"/>
</dbReference>
<protein>
    <recommendedName>
        <fullName evidence="7">C-CAP/cofactor C-like domain-containing protein</fullName>
    </recommendedName>
</protein>
<evidence type="ECO:0000256" key="1">
    <source>
        <dbReference type="ARBA" id="ARBA00004496"/>
    </source>
</evidence>
<proteinExistence type="inferred from homology"/>
<dbReference type="InterPro" id="IPR006599">
    <property type="entry name" value="CARP_motif"/>
</dbReference>
<evidence type="ECO:0000256" key="2">
    <source>
        <dbReference type="ARBA" id="ARBA00008848"/>
    </source>
</evidence>
<evidence type="ECO:0000256" key="3">
    <source>
        <dbReference type="ARBA" id="ARBA00022490"/>
    </source>
</evidence>
<evidence type="ECO:0000259" key="7">
    <source>
        <dbReference type="PROSITE" id="PS51329"/>
    </source>
</evidence>
<dbReference type="AlphaFoldDB" id="A0A7S3UHK8"/>
<dbReference type="Pfam" id="PF07986">
    <property type="entry name" value="TBCC"/>
    <property type="match status" value="1"/>
</dbReference>
<dbReference type="Gene3D" id="1.20.58.1250">
    <property type="entry name" value="Tubulin Binding Cofactor C, N-terminal domain"/>
    <property type="match status" value="1"/>
</dbReference>
<evidence type="ECO:0000256" key="4">
    <source>
        <dbReference type="ARBA" id="ARBA00022990"/>
    </source>
</evidence>
<comment type="similarity">
    <text evidence="2">Belongs to the TBCC family.</text>
</comment>
<dbReference type="SMART" id="SM00673">
    <property type="entry name" value="CARP"/>
    <property type="match status" value="2"/>
</dbReference>
<dbReference type="Gene3D" id="2.160.20.70">
    <property type="match status" value="1"/>
</dbReference>
<dbReference type="InterPro" id="IPR012945">
    <property type="entry name" value="Tubulin-bd_cofactor_C_dom"/>
</dbReference>
<comment type="subcellular location">
    <subcellularLocation>
        <location evidence="1">Cytoplasm</location>
    </subcellularLocation>
</comment>
<reference evidence="8" key="1">
    <citation type="submission" date="2021-01" db="EMBL/GenBank/DDBJ databases">
        <authorList>
            <person name="Corre E."/>
            <person name="Pelletier E."/>
            <person name="Niang G."/>
            <person name="Scheremetjew M."/>
            <person name="Finn R."/>
            <person name="Kale V."/>
            <person name="Holt S."/>
            <person name="Cochrane G."/>
            <person name="Meng A."/>
            <person name="Brown T."/>
            <person name="Cohen L."/>
        </authorList>
    </citation>
    <scope>NUCLEOTIDE SEQUENCE</scope>
    <source>
        <strain evidence="8">CCMP1897</strain>
    </source>
</reference>
<keyword evidence="3" id="KW-0963">Cytoplasm</keyword>
<dbReference type="PANTHER" id="PTHR15139">
    <property type="entry name" value="TUBULIN FOLDING COFACTOR C"/>
    <property type="match status" value="1"/>
</dbReference>
<dbReference type="EMBL" id="HBIS01009815">
    <property type="protein sequence ID" value="CAE0614071.1"/>
    <property type="molecule type" value="Transcribed_RNA"/>
</dbReference>
<dbReference type="Pfam" id="PF16752">
    <property type="entry name" value="TBCC_N"/>
    <property type="match status" value="1"/>
</dbReference>
<name>A0A7S3UHK8_9CHLO</name>
<keyword evidence="4" id="KW-0007">Acetylation</keyword>
<evidence type="ECO:0000256" key="5">
    <source>
        <dbReference type="ARBA" id="ARBA00023186"/>
    </source>
</evidence>
<keyword evidence="5" id="KW-0143">Chaperone</keyword>
<dbReference type="InterPro" id="IPR031925">
    <property type="entry name" value="TBCC_N"/>
</dbReference>
<organism evidence="8">
    <name type="scientific">Picocystis salinarum</name>
    <dbReference type="NCBI Taxonomy" id="88271"/>
    <lineage>
        <taxon>Eukaryota</taxon>
        <taxon>Viridiplantae</taxon>
        <taxon>Chlorophyta</taxon>
        <taxon>Picocystophyceae</taxon>
        <taxon>Picocystales</taxon>
        <taxon>Picocystaceae</taxon>
        <taxon>Picocystis</taxon>
    </lineage>
</organism>